<evidence type="ECO:0008006" key="4">
    <source>
        <dbReference type="Google" id="ProtNLM"/>
    </source>
</evidence>
<comment type="caution">
    <text evidence="2">The sequence shown here is derived from an EMBL/GenBank/DDBJ whole genome shotgun (WGS) entry which is preliminary data.</text>
</comment>
<sequence length="239" mass="27463">MVIPALCRTDRIPTTASRTQIQDSPGLGLARGPETRRETTNVYTRAQPSPSRSPARSSRRHHTIFVSKNEWKRHVLSQHLQLGFYRCDVGKCNHHPRSRSQNSSPPPGQPNDFNRKDLFTQHQRRIHAPWQQPGRRRAPSEDEQAAFEAGLEQVRQRCWHELRQPPLHSQCVFCQEVFSGEGSWDARMEHVGRHVERDDPQTLSHANEDVLLREWGLREGILQLVDGQFRLASLGGIGR</sequence>
<accession>A0A9W9TNU7</accession>
<dbReference type="AlphaFoldDB" id="A0A9W9TNU7"/>
<dbReference type="Proteomes" id="UP001150941">
    <property type="component" value="Unassembled WGS sequence"/>
</dbReference>
<dbReference type="PANTHER" id="PTHR23225:SF2">
    <property type="entry name" value="AT09679P-RELATED"/>
    <property type="match status" value="1"/>
</dbReference>
<dbReference type="EMBL" id="JAPQKS010000004">
    <property type="protein sequence ID" value="KAJ5233122.1"/>
    <property type="molecule type" value="Genomic_DNA"/>
</dbReference>
<protein>
    <recommendedName>
        <fullName evidence="4">C2H2-type domain-containing protein</fullName>
    </recommendedName>
</protein>
<dbReference type="GO" id="GO:0003700">
    <property type="term" value="F:DNA-binding transcription factor activity"/>
    <property type="evidence" value="ECO:0007669"/>
    <property type="project" value="InterPro"/>
</dbReference>
<gene>
    <name evidence="2" type="ORF">N7468_006078</name>
</gene>
<organism evidence="2 3">
    <name type="scientific">Penicillium chermesinum</name>
    <dbReference type="NCBI Taxonomy" id="63820"/>
    <lineage>
        <taxon>Eukaryota</taxon>
        <taxon>Fungi</taxon>
        <taxon>Dikarya</taxon>
        <taxon>Ascomycota</taxon>
        <taxon>Pezizomycotina</taxon>
        <taxon>Eurotiomycetes</taxon>
        <taxon>Eurotiomycetidae</taxon>
        <taxon>Eurotiales</taxon>
        <taxon>Aspergillaceae</taxon>
        <taxon>Penicillium</taxon>
    </lineage>
</organism>
<feature type="region of interest" description="Disordered" evidence="1">
    <location>
        <begin position="94"/>
        <end position="115"/>
    </location>
</feature>
<dbReference type="RefSeq" id="XP_058331114.1">
    <property type="nucleotide sequence ID" value="XM_058475374.1"/>
</dbReference>
<feature type="region of interest" description="Disordered" evidence="1">
    <location>
        <begin position="15"/>
        <end position="61"/>
    </location>
</feature>
<dbReference type="GeneID" id="83202677"/>
<evidence type="ECO:0000256" key="1">
    <source>
        <dbReference type="SAM" id="MobiDB-lite"/>
    </source>
</evidence>
<reference evidence="2" key="2">
    <citation type="journal article" date="2023" name="IMA Fungus">
        <title>Comparative genomic study of the Penicillium genus elucidates a diverse pangenome and 15 lateral gene transfer events.</title>
        <authorList>
            <person name="Petersen C."/>
            <person name="Sorensen T."/>
            <person name="Nielsen M.R."/>
            <person name="Sondergaard T.E."/>
            <person name="Sorensen J.L."/>
            <person name="Fitzpatrick D.A."/>
            <person name="Frisvad J.C."/>
            <person name="Nielsen K.L."/>
        </authorList>
    </citation>
    <scope>NUCLEOTIDE SEQUENCE</scope>
    <source>
        <strain evidence="2">IBT 19713</strain>
    </source>
</reference>
<dbReference type="PANTHER" id="PTHR23225">
    <property type="entry name" value="ZINC FINGER PROTEIN"/>
    <property type="match status" value="1"/>
</dbReference>
<dbReference type="InterPro" id="IPR039970">
    <property type="entry name" value="TF_Grauzone"/>
</dbReference>
<proteinExistence type="predicted"/>
<evidence type="ECO:0000313" key="2">
    <source>
        <dbReference type="EMBL" id="KAJ5233122.1"/>
    </source>
</evidence>
<evidence type="ECO:0000313" key="3">
    <source>
        <dbReference type="Proteomes" id="UP001150941"/>
    </source>
</evidence>
<keyword evidence="3" id="KW-1185">Reference proteome</keyword>
<feature type="compositionally biased region" description="Low complexity" evidence="1">
    <location>
        <begin position="45"/>
        <end position="56"/>
    </location>
</feature>
<reference evidence="2" key="1">
    <citation type="submission" date="2022-11" db="EMBL/GenBank/DDBJ databases">
        <authorList>
            <person name="Petersen C."/>
        </authorList>
    </citation>
    <scope>NUCLEOTIDE SEQUENCE</scope>
    <source>
        <strain evidence="2">IBT 19713</strain>
    </source>
</reference>
<dbReference type="OrthoDB" id="5388486at2759"/>
<name>A0A9W9TNU7_9EURO</name>